<dbReference type="Proteomes" id="UP000254134">
    <property type="component" value="Unassembled WGS sequence"/>
</dbReference>
<dbReference type="CDD" id="cd02016">
    <property type="entry name" value="TPP_E1_OGDC_like"/>
    <property type="match status" value="1"/>
</dbReference>
<dbReference type="InterPro" id="IPR011603">
    <property type="entry name" value="2oxoglutarate_DH_E1"/>
</dbReference>
<reference evidence="8 9" key="1">
    <citation type="submission" date="2018-07" db="EMBL/GenBank/DDBJ databases">
        <title>High-quality-draft genome sequence of Gaiella occulta.</title>
        <authorList>
            <person name="Severino R."/>
            <person name="Froufe H.J.C."/>
            <person name="Rainey F.A."/>
            <person name="Barroso C."/>
            <person name="Albuquerque L."/>
            <person name="Lobo-Da-Cunha A."/>
            <person name="Da Costa M.S."/>
            <person name="Egas C."/>
        </authorList>
    </citation>
    <scope>NUCLEOTIDE SEQUENCE [LARGE SCALE GENOMIC DNA]</scope>
    <source>
        <strain evidence="8 9">F2-233</strain>
    </source>
</reference>
<reference evidence="9" key="2">
    <citation type="journal article" date="2019" name="MicrobiologyOpen">
        <title>High-quality draft genome sequence of Gaiella occulta isolated from a 150 meter deep mineral water borehole and comparison with the genome sequences of other deep-branching lineages of the phylum Actinobacteria.</title>
        <authorList>
            <person name="Severino R."/>
            <person name="Froufe H.J.C."/>
            <person name="Barroso C."/>
            <person name="Albuquerque L."/>
            <person name="Lobo-da-Cunha A."/>
            <person name="da Costa M.S."/>
            <person name="Egas C."/>
        </authorList>
    </citation>
    <scope>NUCLEOTIDE SEQUENCE [LARGE SCALE GENOMIC DNA]</scope>
    <source>
        <strain evidence="9">F2-233</strain>
    </source>
</reference>
<dbReference type="NCBIfam" id="NF006914">
    <property type="entry name" value="PRK09404.1"/>
    <property type="match status" value="1"/>
</dbReference>
<organism evidence="8 9">
    <name type="scientific">Gaiella occulta</name>
    <dbReference type="NCBI Taxonomy" id="1002870"/>
    <lineage>
        <taxon>Bacteria</taxon>
        <taxon>Bacillati</taxon>
        <taxon>Actinomycetota</taxon>
        <taxon>Thermoleophilia</taxon>
        <taxon>Gaiellales</taxon>
        <taxon>Gaiellaceae</taxon>
        <taxon>Gaiella</taxon>
    </lineage>
</organism>
<keyword evidence="9" id="KW-1185">Reference proteome</keyword>
<dbReference type="PIRSF" id="PIRSF000157">
    <property type="entry name" value="Oxoglu_dh_E1"/>
    <property type="match status" value="1"/>
</dbReference>
<comment type="caution">
    <text evidence="8">The sequence shown here is derived from an EMBL/GenBank/DDBJ whole genome shotgun (WGS) entry which is preliminary data.</text>
</comment>
<dbReference type="GO" id="GO:0005829">
    <property type="term" value="C:cytosol"/>
    <property type="evidence" value="ECO:0007669"/>
    <property type="project" value="TreeGrafter"/>
</dbReference>
<keyword evidence="2" id="KW-0816">Tricarboxylic acid cycle</keyword>
<proteinExistence type="predicted"/>
<evidence type="ECO:0000256" key="5">
    <source>
        <dbReference type="ARBA" id="ARBA00051911"/>
    </source>
</evidence>
<feature type="compositionally biased region" description="Pro residues" evidence="6">
    <location>
        <begin position="67"/>
        <end position="83"/>
    </location>
</feature>
<dbReference type="Pfam" id="PF16078">
    <property type="entry name" value="2-oxogl_dehyd_N"/>
    <property type="match status" value="1"/>
</dbReference>
<evidence type="ECO:0000256" key="3">
    <source>
        <dbReference type="ARBA" id="ARBA00023002"/>
    </source>
</evidence>
<dbReference type="GO" id="GO:0045252">
    <property type="term" value="C:oxoglutarate dehydrogenase complex"/>
    <property type="evidence" value="ECO:0007669"/>
    <property type="project" value="TreeGrafter"/>
</dbReference>
<dbReference type="InterPro" id="IPR005475">
    <property type="entry name" value="Transketolase-like_Pyr-bd"/>
</dbReference>
<comment type="catalytic activity">
    <reaction evidence="5">
        <text>N(6)-[(R)-lipoyl]-L-lysyl-[protein] + 2-oxoglutarate + H(+) = N(6)-[(R)-S(8)-succinyldihydrolipoyl]-L-lysyl-[protein] + CO2</text>
        <dbReference type="Rhea" id="RHEA:12188"/>
        <dbReference type="Rhea" id="RHEA-COMP:10474"/>
        <dbReference type="Rhea" id="RHEA-COMP:20092"/>
        <dbReference type="ChEBI" id="CHEBI:15378"/>
        <dbReference type="ChEBI" id="CHEBI:16526"/>
        <dbReference type="ChEBI" id="CHEBI:16810"/>
        <dbReference type="ChEBI" id="CHEBI:83099"/>
        <dbReference type="ChEBI" id="CHEBI:83120"/>
        <dbReference type="EC" id="1.2.4.2"/>
    </reaction>
</comment>
<dbReference type="Pfam" id="PF00676">
    <property type="entry name" value="E1_dh"/>
    <property type="match status" value="1"/>
</dbReference>
<dbReference type="NCBIfam" id="NF008907">
    <property type="entry name" value="PRK12270.1"/>
    <property type="match status" value="1"/>
</dbReference>
<dbReference type="Gene3D" id="3.40.50.11610">
    <property type="entry name" value="Multifunctional 2-oxoglutarate metabolism enzyme, C-terminal domain"/>
    <property type="match status" value="1"/>
</dbReference>
<evidence type="ECO:0000256" key="6">
    <source>
        <dbReference type="SAM" id="MobiDB-lite"/>
    </source>
</evidence>
<dbReference type="Pfam" id="PF16870">
    <property type="entry name" value="OxoGdeHyase_C"/>
    <property type="match status" value="1"/>
</dbReference>
<comment type="cofactor">
    <cofactor evidence="1">
        <name>thiamine diphosphate</name>
        <dbReference type="ChEBI" id="CHEBI:58937"/>
    </cofactor>
</comment>
<dbReference type="Gene3D" id="3.40.50.970">
    <property type="match status" value="1"/>
</dbReference>
<evidence type="ECO:0000313" key="9">
    <source>
        <dbReference type="Proteomes" id="UP000254134"/>
    </source>
</evidence>
<dbReference type="FunFam" id="3.40.50.970:FF:000036">
    <property type="entry name" value="2-oxoglutarate dehydrogenase E1 component"/>
    <property type="match status" value="1"/>
</dbReference>
<evidence type="ECO:0000259" key="7">
    <source>
        <dbReference type="SMART" id="SM00861"/>
    </source>
</evidence>
<dbReference type="InterPro" id="IPR042179">
    <property type="entry name" value="KGD_C_sf"/>
</dbReference>
<sequence length="973" mass="104754">MSATDRSGLNAGYVAQMLEDYLDAPGAVPPEWRALFEGEPQAAVAALPGLSRLIGSRDGDGNGLVSPPAPAPPPSVAFPPPAPAGQASTPQPTPEPSRTPAAVDETLLGGVAAAMALVKAYRMHGHLAAHLDPLGSEPPGDPALDESRLLPPLTPELQARIPASLLRLYVPGDTLLEALPRLREVYTGTIAYEIEHISDHAERVWLRQAIESGRFRRPLSPDERKALLRRISQAEGFEQYLRRSFLGQKQFSLEGLEALVPMLDETIALAAEAGAHEVVIGMAHRGRLNALVHTVGRSYESILREFEGERSIDALVVDPEGGTGDVKYHLPASGTRTTPAGEIEVTIVPNPSHLEAVGPVVEGRARAQQTDRSGGAGLHDPSVALPVLIHGDAAFPGQGVVAETLNLQALEGYATGGTLHLITNNQVGYTTDPTESRSTRYSSDLAKGFDVPIVHVNADDPEAALSAVRLALAFREEFGHDVVIDLVGYRRFGHNEQDDASYTQPLMVERIQRQPTVREVYAAHLVADGDATQEEVDAYVGDVTETLRAAHERLRSAIGQEPAAAAVPAEVTAVTTTGDAVVTAVPAGRLRALNEQLLTVPESFVVNAKLARQLERRRATIVEGGIDWGQAEALAFGSLLEEGIPVRLSGQDAERGTFAHRHLMFHDPATGETYAPIQHLPGATASFEVYNSPLSEYAPLGFEYGYSVAAPDALVLWEAQFGDFVNGAQIVIDQFLVAGRSKWGQTSRLTLLLPHGYEGNGPEHSSARLERFLQQGAQDNIRIANCTTAAQFFHLLRRQALDATARPLVVMTPKGLLRLKQASSTLPELSEGAFQQVIDDVSVVDRAAVRRLVLCSGKVYYDIVGHEERPRAVSTAVARVEQLYPFPVEALAALVASYPALTEIVWAQEEPQNMGAWRSIRHRLEDAARSSSSLSAVSYVGRPWRAAPSEGYPTAHQREQDRIVRAALAGAPA</sequence>
<dbReference type="AlphaFoldDB" id="A0A7M2YYJ7"/>
<keyword evidence="4" id="KW-0786">Thiamine pyrophosphate</keyword>
<dbReference type="EMBL" id="QQZY01000003">
    <property type="protein sequence ID" value="RDI74579.1"/>
    <property type="molecule type" value="Genomic_DNA"/>
</dbReference>
<accession>A0A7M2YYJ7</accession>
<dbReference type="GO" id="GO:0006099">
    <property type="term" value="P:tricarboxylic acid cycle"/>
    <property type="evidence" value="ECO:0007669"/>
    <property type="project" value="UniProtKB-KW"/>
</dbReference>
<dbReference type="InterPro" id="IPR031717">
    <property type="entry name" value="ODO-1/KGD_C"/>
</dbReference>
<name>A0A7M2YYJ7_9ACTN</name>
<dbReference type="NCBIfam" id="TIGR00239">
    <property type="entry name" value="2oxo_dh_E1"/>
    <property type="match status" value="1"/>
</dbReference>
<dbReference type="PANTHER" id="PTHR23152:SF4">
    <property type="entry name" value="2-OXOADIPATE DEHYDROGENASE COMPLEX COMPONENT E1"/>
    <property type="match status" value="1"/>
</dbReference>
<gene>
    <name evidence="8" type="ORF">Gocc_1468</name>
</gene>
<dbReference type="GO" id="GO:0030976">
    <property type="term" value="F:thiamine pyrophosphate binding"/>
    <property type="evidence" value="ECO:0007669"/>
    <property type="project" value="InterPro"/>
</dbReference>
<feature type="region of interest" description="Disordered" evidence="6">
    <location>
        <begin position="55"/>
        <end position="101"/>
    </location>
</feature>
<protein>
    <submittedName>
        <fullName evidence="8">Oxoglutarate dehydrogenase (Succinyl-transferring), E1 component</fullName>
    </submittedName>
</protein>
<dbReference type="GO" id="GO:0004591">
    <property type="term" value="F:oxoglutarate dehydrogenase (succinyl-transferring) activity"/>
    <property type="evidence" value="ECO:0007669"/>
    <property type="project" value="UniProtKB-EC"/>
</dbReference>
<dbReference type="Pfam" id="PF02779">
    <property type="entry name" value="Transket_pyr"/>
    <property type="match status" value="1"/>
</dbReference>
<evidence type="ECO:0000313" key="8">
    <source>
        <dbReference type="EMBL" id="RDI74579.1"/>
    </source>
</evidence>
<evidence type="ECO:0000256" key="4">
    <source>
        <dbReference type="ARBA" id="ARBA00023052"/>
    </source>
</evidence>
<dbReference type="OrthoDB" id="9759785at2"/>
<dbReference type="GO" id="GO:0000287">
    <property type="term" value="F:magnesium ion binding"/>
    <property type="evidence" value="ECO:0007669"/>
    <property type="project" value="UniProtKB-ARBA"/>
</dbReference>
<dbReference type="RefSeq" id="WP_114795906.1">
    <property type="nucleotide sequence ID" value="NZ_QQZY01000003.1"/>
</dbReference>
<dbReference type="InterPro" id="IPR001017">
    <property type="entry name" value="DH_E1"/>
</dbReference>
<dbReference type="InterPro" id="IPR029061">
    <property type="entry name" value="THDP-binding"/>
</dbReference>
<evidence type="ECO:0000256" key="1">
    <source>
        <dbReference type="ARBA" id="ARBA00001964"/>
    </source>
</evidence>
<keyword evidence="3" id="KW-0560">Oxidoreductase</keyword>
<dbReference type="SMART" id="SM00861">
    <property type="entry name" value="Transket_pyr"/>
    <property type="match status" value="1"/>
</dbReference>
<dbReference type="InterPro" id="IPR032106">
    <property type="entry name" value="2-oxogl_dehyd_N"/>
</dbReference>
<evidence type="ECO:0000256" key="2">
    <source>
        <dbReference type="ARBA" id="ARBA00022532"/>
    </source>
</evidence>
<dbReference type="Gene3D" id="3.40.50.12470">
    <property type="match status" value="1"/>
</dbReference>
<dbReference type="PANTHER" id="PTHR23152">
    <property type="entry name" value="2-OXOGLUTARATE DEHYDROGENASE"/>
    <property type="match status" value="1"/>
</dbReference>
<dbReference type="SUPFAM" id="SSF52518">
    <property type="entry name" value="Thiamin diphosphate-binding fold (THDP-binding)"/>
    <property type="match status" value="2"/>
</dbReference>
<dbReference type="Gene3D" id="1.10.287.1150">
    <property type="entry name" value="TPP helical domain"/>
    <property type="match status" value="1"/>
</dbReference>
<feature type="domain" description="Transketolase-like pyrimidine-binding" evidence="7">
    <location>
        <begin position="626"/>
        <end position="819"/>
    </location>
</feature>